<evidence type="ECO:0000256" key="2">
    <source>
        <dbReference type="ARBA" id="ARBA00023242"/>
    </source>
</evidence>
<dbReference type="EMBL" id="JANBOJ010000081">
    <property type="protein sequence ID" value="KAJ1723105.1"/>
    <property type="molecule type" value="Genomic_DNA"/>
</dbReference>
<feature type="compositionally biased region" description="Basic and acidic residues" evidence="3">
    <location>
        <begin position="545"/>
        <end position="554"/>
    </location>
</feature>
<dbReference type="PANTHER" id="PTHR13489">
    <property type="entry name" value="MINI-CHROMOSOME MAINTENANCE COMPLEX-BINDING PROTEIN"/>
    <property type="match status" value="1"/>
</dbReference>
<evidence type="ECO:0000256" key="1">
    <source>
        <dbReference type="ARBA" id="ARBA00004123"/>
    </source>
</evidence>
<comment type="subcellular location">
    <subcellularLocation>
        <location evidence="1">Nucleus</location>
    </subcellularLocation>
</comment>
<dbReference type="Pfam" id="PF09739">
    <property type="entry name" value="MCM_bind"/>
    <property type="match status" value="2"/>
</dbReference>
<dbReference type="AlphaFoldDB" id="A0A9W7Y432"/>
<organism evidence="4 5">
    <name type="scientific">Coemansia erecta</name>
    <dbReference type="NCBI Taxonomy" id="147472"/>
    <lineage>
        <taxon>Eukaryota</taxon>
        <taxon>Fungi</taxon>
        <taxon>Fungi incertae sedis</taxon>
        <taxon>Zoopagomycota</taxon>
        <taxon>Kickxellomycotina</taxon>
        <taxon>Kickxellomycetes</taxon>
        <taxon>Kickxellales</taxon>
        <taxon>Kickxellaceae</taxon>
        <taxon>Coemansia</taxon>
    </lineage>
</organism>
<evidence type="ECO:0000313" key="5">
    <source>
        <dbReference type="Proteomes" id="UP001149813"/>
    </source>
</evidence>
<dbReference type="PANTHER" id="PTHR13489:SF0">
    <property type="entry name" value="MINI-CHROMOSOME MAINTENANCE COMPLEX-BINDING PROTEIN"/>
    <property type="match status" value="1"/>
</dbReference>
<dbReference type="GO" id="GO:0003682">
    <property type="term" value="F:chromatin binding"/>
    <property type="evidence" value="ECO:0007669"/>
    <property type="project" value="TreeGrafter"/>
</dbReference>
<name>A0A9W7Y432_9FUNG</name>
<feature type="region of interest" description="Disordered" evidence="3">
    <location>
        <begin position="545"/>
        <end position="568"/>
    </location>
</feature>
<gene>
    <name evidence="4" type="ORF">LPJ53_002546</name>
</gene>
<dbReference type="Proteomes" id="UP001149813">
    <property type="component" value="Unassembled WGS sequence"/>
</dbReference>
<protein>
    <recommendedName>
        <fullName evidence="6">Mini-chromosome maintenance complex-binding protein</fullName>
    </recommendedName>
</protein>
<dbReference type="InterPro" id="IPR019140">
    <property type="entry name" value="MCM_complex-bd"/>
</dbReference>
<evidence type="ECO:0008006" key="6">
    <source>
        <dbReference type="Google" id="ProtNLM"/>
    </source>
</evidence>
<keyword evidence="2" id="KW-0539">Nucleus</keyword>
<keyword evidence="5" id="KW-1185">Reference proteome</keyword>
<evidence type="ECO:0000256" key="3">
    <source>
        <dbReference type="SAM" id="MobiDB-lite"/>
    </source>
</evidence>
<sequence>MGSSDAESKDPLVFGKAVQEHFRSVFCDEQSIDRIPVLDQTGSLPKPKAGTLVRFRCMVQDPSYGEELHLSVAQLINPATGEIKQRFSQYTDAGQMLDHDWEVDYTSPDNIFVEKEVAYCVSIPGESEWAQIGRNGHLETMLETMNISDDSSSKPDTGSAKKFPLNGQNHSAALVKFYAPSSVPKVSSVIDVVGIYELGYNPREENSEQATDATSGAEWPCLHSIFHAPVSLDSIAPGLPNIAVGEHLDRRSMCLNHLTTVLGGDDLAAHYLLLHLLSNTVDVQGVKVGKLSLNLIGFPAAKKETEVSGGFALTNLASKMVGEALAQLVSRCVEIPFELKLLNNSSFLPNAESGDLHSGVLQLAHSTQVVCDETCLHEGTLNERGVRNLQALQTVILDQSVTYLYPFQPIEMGTNLRVLVLSIGKSILQNDCDMYLSEPAAQFLAGISNESVGGVKPLDPMHTEQIRQYLEHARNLEFSVPKDISDKISEEYADMRRTAHESKKKMISQTELAQAVTVARLISVSKGESELSWESWKEACALETRRTERNDHFTTKKAQGSSTSSPAS</sequence>
<reference evidence="4" key="1">
    <citation type="submission" date="2022-07" db="EMBL/GenBank/DDBJ databases">
        <title>Phylogenomic reconstructions and comparative analyses of Kickxellomycotina fungi.</title>
        <authorList>
            <person name="Reynolds N.K."/>
            <person name="Stajich J.E."/>
            <person name="Barry K."/>
            <person name="Grigoriev I.V."/>
            <person name="Crous P."/>
            <person name="Smith M.E."/>
        </authorList>
    </citation>
    <scope>NUCLEOTIDE SEQUENCE</scope>
    <source>
        <strain evidence="4">NBRC 32514</strain>
    </source>
</reference>
<feature type="compositionally biased region" description="Polar residues" evidence="3">
    <location>
        <begin position="556"/>
        <end position="568"/>
    </location>
</feature>
<comment type="caution">
    <text evidence="4">The sequence shown here is derived from an EMBL/GenBank/DDBJ whole genome shotgun (WGS) entry which is preliminary data.</text>
</comment>
<proteinExistence type="predicted"/>
<dbReference type="GO" id="GO:0006261">
    <property type="term" value="P:DNA-templated DNA replication"/>
    <property type="evidence" value="ECO:0007669"/>
    <property type="project" value="TreeGrafter"/>
</dbReference>
<accession>A0A9W7Y432</accession>
<dbReference type="GO" id="GO:0005634">
    <property type="term" value="C:nucleus"/>
    <property type="evidence" value="ECO:0007669"/>
    <property type="project" value="UniProtKB-SubCell"/>
</dbReference>
<dbReference type="OrthoDB" id="329666at2759"/>
<evidence type="ECO:0000313" key="4">
    <source>
        <dbReference type="EMBL" id="KAJ1723105.1"/>
    </source>
</evidence>